<organism evidence="2 3">
    <name type="scientific">Speluncibacter jeojiensis</name>
    <dbReference type="NCBI Taxonomy" id="2710754"/>
    <lineage>
        <taxon>Bacteria</taxon>
        <taxon>Bacillati</taxon>
        <taxon>Actinomycetota</taxon>
        <taxon>Actinomycetes</taxon>
        <taxon>Mycobacteriales</taxon>
        <taxon>Speluncibacteraceae</taxon>
        <taxon>Speluncibacter</taxon>
    </lineage>
</organism>
<evidence type="ECO:0000259" key="1">
    <source>
        <dbReference type="Pfam" id="PF07510"/>
    </source>
</evidence>
<evidence type="ECO:0000313" key="3">
    <source>
        <dbReference type="Proteomes" id="UP001152755"/>
    </source>
</evidence>
<dbReference type="InterPro" id="IPR011089">
    <property type="entry name" value="GmrSD_C"/>
</dbReference>
<reference evidence="2" key="1">
    <citation type="submission" date="2022-08" db="EMBL/GenBank/DDBJ databases">
        <title>Genome analysis of Corynebacteriales strain.</title>
        <authorList>
            <person name="Lee S.D."/>
        </authorList>
    </citation>
    <scope>NUCLEOTIDE SEQUENCE</scope>
    <source>
        <strain evidence="2">D3-21</strain>
    </source>
</reference>
<keyword evidence="2" id="KW-0540">Nuclease</keyword>
<gene>
    <name evidence="2" type="ORF">NVS88_11655</name>
</gene>
<dbReference type="PANTHER" id="PTHR24094:SF15">
    <property type="entry name" value="AMP-DEPENDENT SYNTHETASE_LIGASE DOMAIN-CONTAINING PROTEIN-RELATED"/>
    <property type="match status" value="1"/>
</dbReference>
<evidence type="ECO:0000313" key="2">
    <source>
        <dbReference type="EMBL" id="MDG3015206.1"/>
    </source>
</evidence>
<dbReference type="EMBL" id="JANRHA010000007">
    <property type="protein sequence ID" value="MDG3015206.1"/>
    <property type="molecule type" value="Genomic_DNA"/>
</dbReference>
<name>A0A9X4M111_9ACTN</name>
<dbReference type="RefSeq" id="WP_332519942.1">
    <property type="nucleotide sequence ID" value="NZ_JANRHA010000007.1"/>
</dbReference>
<sequence>MSGGTMAGWLSGGRVRVVAAAALALTVLAGCSVVHLRSSEPAPGSPTRMQVEALLGRVRVVATREHRPGYQRKCSGDQGCVFGPAWTDDSDAPGAHDGCDTRNNVLARSMTAVTYRPGTRNCVVLTGRLADPYSGTTIDFRKREAAVVQIDHVYPLAAAWDMGAWRWDLPRRIRFANDLDYNLLAVRGSDNQDKRDHTPADWLPPNRAYRCFYAGKFLTVAVTYDLPITDGDRRALAGVARGCR</sequence>
<dbReference type="Proteomes" id="UP001152755">
    <property type="component" value="Unassembled WGS sequence"/>
</dbReference>
<accession>A0A9X4M111</accession>
<dbReference type="AlphaFoldDB" id="A0A9X4M111"/>
<keyword evidence="3" id="KW-1185">Reference proteome</keyword>
<proteinExistence type="predicted"/>
<protein>
    <submittedName>
        <fullName evidence="2">HNH endonuclease family protein</fullName>
    </submittedName>
</protein>
<dbReference type="Pfam" id="PF07510">
    <property type="entry name" value="GmrSD_C"/>
    <property type="match status" value="1"/>
</dbReference>
<keyword evidence="2" id="KW-0378">Hydrolase</keyword>
<dbReference type="GO" id="GO:0004519">
    <property type="term" value="F:endonuclease activity"/>
    <property type="evidence" value="ECO:0007669"/>
    <property type="project" value="UniProtKB-KW"/>
</dbReference>
<comment type="caution">
    <text evidence="2">The sequence shown here is derived from an EMBL/GenBank/DDBJ whole genome shotgun (WGS) entry which is preliminary data.</text>
</comment>
<dbReference type="PANTHER" id="PTHR24094">
    <property type="entry name" value="SECRETED PROTEIN"/>
    <property type="match status" value="1"/>
</dbReference>
<keyword evidence="2" id="KW-0255">Endonuclease</keyword>
<feature type="domain" description="GmrSD restriction endonucleases C-terminal" evidence="1">
    <location>
        <begin position="100"/>
        <end position="237"/>
    </location>
</feature>